<keyword evidence="1" id="KW-0472">Membrane</keyword>
<sequence length="127" mass="13550">MALLMALTVVLVRRELKRSTAPMDTLPPQRTGLAHVLFEKRWRPFVAGVIIGLIASAAYPLSFASGRKSALGITTPSANLSSYLVTGNTERVDWGVMLVLGIGAKIFLPVGRKSAPSRRPVAVAIPA</sequence>
<reference evidence="2 3" key="1">
    <citation type="submission" date="2017-02" db="EMBL/GenBank/DDBJ databases">
        <authorList>
            <person name="Peterson S.W."/>
        </authorList>
    </citation>
    <scope>NUCLEOTIDE SEQUENCE [LARGE SCALE GENOMIC DNA]</scope>
    <source>
        <strain evidence="2 3">LSP_Lj1</strain>
    </source>
</reference>
<dbReference type="EMBL" id="FUKQ01000047">
    <property type="protein sequence ID" value="SJN41608.1"/>
    <property type="molecule type" value="Genomic_DNA"/>
</dbReference>
<evidence type="ECO:0000256" key="1">
    <source>
        <dbReference type="SAM" id="Phobius"/>
    </source>
</evidence>
<dbReference type="STRING" id="1255658.FM114_12885"/>
<keyword evidence="3" id="KW-1185">Reference proteome</keyword>
<organism evidence="2 3">
    <name type="scientific">Luteococcus japonicus LSP_Lj1</name>
    <dbReference type="NCBI Taxonomy" id="1255658"/>
    <lineage>
        <taxon>Bacteria</taxon>
        <taxon>Bacillati</taxon>
        <taxon>Actinomycetota</taxon>
        <taxon>Actinomycetes</taxon>
        <taxon>Propionibacteriales</taxon>
        <taxon>Propionibacteriaceae</taxon>
        <taxon>Luteococcus</taxon>
    </lineage>
</organism>
<feature type="transmembrane region" description="Helical" evidence="1">
    <location>
        <begin position="42"/>
        <end position="61"/>
    </location>
</feature>
<evidence type="ECO:0000313" key="2">
    <source>
        <dbReference type="EMBL" id="SJN41608.1"/>
    </source>
</evidence>
<name>A0A1R4KBJ0_9ACTN</name>
<accession>A0A1R4KBJ0</accession>
<keyword evidence="1" id="KW-0812">Transmembrane</keyword>
<evidence type="ECO:0000313" key="3">
    <source>
        <dbReference type="Proteomes" id="UP000188342"/>
    </source>
</evidence>
<keyword evidence="1" id="KW-1133">Transmembrane helix</keyword>
<dbReference type="AlphaFoldDB" id="A0A1R4KBJ0"/>
<dbReference type="Pfam" id="PF04143">
    <property type="entry name" value="Sulf_transp"/>
    <property type="match status" value="1"/>
</dbReference>
<protein>
    <submittedName>
        <fullName evidence="2">Putative transport system permease protein</fullName>
    </submittedName>
</protein>
<gene>
    <name evidence="2" type="ORF">FM114_12885</name>
</gene>
<proteinExistence type="predicted"/>
<dbReference type="InterPro" id="IPR007272">
    <property type="entry name" value="Sulf_transp_TsuA/YedE"/>
</dbReference>
<dbReference type="Proteomes" id="UP000188342">
    <property type="component" value="Unassembled WGS sequence"/>
</dbReference>